<accession>A0AAE1W0B4</accession>
<reference evidence="2" key="2">
    <citation type="journal article" date="2024" name="Plant">
        <title>Genomic evolution and insights into agronomic trait innovations of Sesamum species.</title>
        <authorList>
            <person name="Miao H."/>
            <person name="Wang L."/>
            <person name="Qu L."/>
            <person name="Liu H."/>
            <person name="Sun Y."/>
            <person name="Le M."/>
            <person name="Wang Q."/>
            <person name="Wei S."/>
            <person name="Zheng Y."/>
            <person name="Lin W."/>
            <person name="Duan Y."/>
            <person name="Cao H."/>
            <person name="Xiong S."/>
            <person name="Wang X."/>
            <person name="Wei L."/>
            <person name="Li C."/>
            <person name="Ma Q."/>
            <person name="Ju M."/>
            <person name="Zhao R."/>
            <person name="Li G."/>
            <person name="Mu C."/>
            <person name="Tian Q."/>
            <person name="Mei H."/>
            <person name="Zhang T."/>
            <person name="Gao T."/>
            <person name="Zhang H."/>
        </authorList>
    </citation>
    <scope>NUCLEOTIDE SEQUENCE</scope>
    <source>
        <strain evidence="2">K16</strain>
    </source>
</reference>
<protein>
    <submittedName>
        <fullName evidence="2">Uncharacterized protein</fullName>
    </submittedName>
</protein>
<evidence type="ECO:0000256" key="1">
    <source>
        <dbReference type="SAM" id="MobiDB-lite"/>
    </source>
</evidence>
<evidence type="ECO:0000313" key="2">
    <source>
        <dbReference type="EMBL" id="KAK4383936.1"/>
    </source>
</evidence>
<sequence>MNVSATKFIRIRTFHQPSPSLSLRHGIGHLSYSHHVHVTTMVPYDDSQSYRPSLRRLPCPQSTLPTKPLKLHGRPTSPADKTWLQYLVQASIGHSTPYLEILDLELSRPVHRDWFHGHHPMFSPTPWTCSFGLCALSCSEVLTQKYHTSSLDVVFIQTASLAISEAAMYSASMVESTVVSYLELFQATTPPLSLNTNLDCDFASSSSDWKPASLKPSSINSPLP</sequence>
<keyword evidence="3" id="KW-1185">Reference proteome</keyword>
<organism evidence="2 3">
    <name type="scientific">Sesamum angolense</name>
    <dbReference type="NCBI Taxonomy" id="2727404"/>
    <lineage>
        <taxon>Eukaryota</taxon>
        <taxon>Viridiplantae</taxon>
        <taxon>Streptophyta</taxon>
        <taxon>Embryophyta</taxon>
        <taxon>Tracheophyta</taxon>
        <taxon>Spermatophyta</taxon>
        <taxon>Magnoliopsida</taxon>
        <taxon>eudicotyledons</taxon>
        <taxon>Gunneridae</taxon>
        <taxon>Pentapetalae</taxon>
        <taxon>asterids</taxon>
        <taxon>lamiids</taxon>
        <taxon>Lamiales</taxon>
        <taxon>Pedaliaceae</taxon>
        <taxon>Sesamum</taxon>
    </lineage>
</organism>
<name>A0AAE1W0B4_9LAMI</name>
<dbReference type="EMBL" id="JACGWL010000426">
    <property type="protein sequence ID" value="KAK4383936.1"/>
    <property type="molecule type" value="Genomic_DNA"/>
</dbReference>
<proteinExistence type="predicted"/>
<dbReference type="Proteomes" id="UP001289374">
    <property type="component" value="Unassembled WGS sequence"/>
</dbReference>
<gene>
    <name evidence="2" type="ORF">Sango_3106300</name>
</gene>
<feature type="region of interest" description="Disordered" evidence="1">
    <location>
        <begin position="205"/>
        <end position="224"/>
    </location>
</feature>
<dbReference type="AlphaFoldDB" id="A0AAE1W0B4"/>
<evidence type="ECO:0000313" key="3">
    <source>
        <dbReference type="Proteomes" id="UP001289374"/>
    </source>
</evidence>
<feature type="compositionally biased region" description="Polar residues" evidence="1">
    <location>
        <begin position="215"/>
        <end position="224"/>
    </location>
</feature>
<comment type="caution">
    <text evidence="2">The sequence shown here is derived from an EMBL/GenBank/DDBJ whole genome shotgun (WGS) entry which is preliminary data.</text>
</comment>
<reference evidence="2" key="1">
    <citation type="submission" date="2020-06" db="EMBL/GenBank/DDBJ databases">
        <authorList>
            <person name="Li T."/>
            <person name="Hu X."/>
            <person name="Zhang T."/>
            <person name="Song X."/>
            <person name="Zhang H."/>
            <person name="Dai N."/>
            <person name="Sheng W."/>
            <person name="Hou X."/>
            <person name="Wei L."/>
        </authorList>
    </citation>
    <scope>NUCLEOTIDE SEQUENCE</scope>
    <source>
        <strain evidence="2">K16</strain>
        <tissue evidence="2">Leaf</tissue>
    </source>
</reference>